<dbReference type="Proteomes" id="UP000245942">
    <property type="component" value="Unassembled WGS sequence"/>
</dbReference>
<evidence type="ECO:0000256" key="1">
    <source>
        <dbReference type="ARBA" id="ARBA00004173"/>
    </source>
</evidence>
<keyword evidence="4" id="KW-0496">Mitochondrion</keyword>
<proteinExistence type="inferred from homology"/>
<evidence type="ECO:0000256" key="5">
    <source>
        <dbReference type="ARBA" id="ARBA00023186"/>
    </source>
</evidence>
<dbReference type="OrthoDB" id="5673at2759"/>
<gene>
    <name evidence="6" type="ORF">BCV69DRAFT_258226</name>
</gene>
<evidence type="ECO:0000313" key="6">
    <source>
        <dbReference type="EMBL" id="PWN22044.1"/>
    </source>
</evidence>
<dbReference type="RefSeq" id="XP_025349204.1">
    <property type="nucleotide sequence ID" value="XM_025490641.1"/>
</dbReference>
<dbReference type="AlphaFoldDB" id="A0A316UB20"/>
<dbReference type="GO" id="GO:0033615">
    <property type="term" value="P:mitochondrial proton-transporting ATP synthase complex assembly"/>
    <property type="evidence" value="ECO:0007669"/>
    <property type="project" value="TreeGrafter"/>
</dbReference>
<keyword evidence="7" id="KW-1185">Reference proteome</keyword>
<keyword evidence="3" id="KW-0809">Transit peptide</keyword>
<reference evidence="6 7" key="1">
    <citation type="journal article" date="2018" name="Mol. Biol. Evol.">
        <title>Broad Genomic Sampling Reveals a Smut Pathogenic Ancestry of the Fungal Clade Ustilaginomycotina.</title>
        <authorList>
            <person name="Kijpornyongpan T."/>
            <person name="Mondo S.J."/>
            <person name="Barry K."/>
            <person name="Sandor L."/>
            <person name="Lee J."/>
            <person name="Lipzen A."/>
            <person name="Pangilinan J."/>
            <person name="LaButti K."/>
            <person name="Hainaut M."/>
            <person name="Henrissat B."/>
            <person name="Grigoriev I.V."/>
            <person name="Spatafora J.W."/>
            <person name="Aime M.C."/>
        </authorList>
    </citation>
    <scope>NUCLEOTIDE SEQUENCE [LARGE SCALE GENOMIC DNA]</scope>
    <source>
        <strain evidence="6 7">MCA 4718</strain>
    </source>
</reference>
<dbReference type="InterPro" id="IPR042272">
    <property type="entry name" value="ATP12_ATP_synth-F1-assembly_N"/>
</dbReference>
<dbReference type="Gene3D" id="3.30.2180.10">
    <property type="entry name" value="ATP12-like"/>
    <property type="match status" value="1"/>
</dbReference>
<dbReference type="Gene3D" id="1.10.3580.10">
    <property type="entry name" value="ATP12 ATPase"/>
    <property type="match status" value="1"/>
</dbReference>
<keyword evidence="5" id="KW-0143">Chaperone</keyword>
<evidence type="ECO:0000313" key="7">
    <source>
        <dbReference type="Proteomes" id="UP000245942"/>
    </source>
</evidence>
<evidence type="ECO:0000256" key="4">
    <source>
        <dbReference type="ARBA" id="ARBA00023128"/>
    </source>
</evidence>
<dbReference type="PANTHER" id="PTHR21013:SF10">
    <property type="entry name" value="ATP SYNTHASE MITOCHONDRIAL F1 COMPLEX ASSEMBLY FACTOR 2"/>
    <property type="match status" value="1"/>
</dbReference>
<protein>
    <submittedName>
        <fullName evidence="6">ATP12-domain-containing protein</fullName>
    </submittedName>
</protein>
<name>A0A316UB20_9BASI</name>
<sequence length="242" mass="26986">MRRFWKSVSLRSTPTHYEIQLDQSRSLRTPSGSLLAVPLHHPLLARLIVHEWDSQQRLIKSHALPLTSLVARAIDGFAEEGERKMAVEEMLKYAQTDTICFHESSPKALVRLQAEHWDPLLDWVSSRFGHRPSTAQDTLVINQPPELITSLRSHLQGLDALHLACLEKSLHLTKSLYLSLALLEGRLGVEEAMKAAWVETNAQVETWGEVEDSHDVGWAELGRELGAVRLAVVSSPAGAAAM</sequence>
<comment type="subcellular location">
    <subcellularLocation>
        <location evidence="1">Mitochondrion</location>
    </subcellularLocation>
</comment>
<dbReference type="Pfam" id="PF07542">
    <property type="entry name" value="ATP12"/>
    <property type="match status" value="1"/>
</dbReference>
<dbReference type="SUPFAM" id="SSF160909">
    <property type="entry name" value="ATP12-like"/>
    <property type="match status" value="1"/>
</dbReference>
<dbReference type="EMBL" id="KZ819324">
    <property type="protein sequence ID" value="PWN22044.1"/>
    <property type="molecule type" value="Genomic_DNA"/>
</dbReference>
<dbReference type="GeneID" id="37012375"/>
<dbReference type="STRING" id="1684307.A0A316UB20"/>
<comment type="similarity">
    <text evidence="2">Belongs to the ATP12 family.</text>
</comment>
<accession>A0A316UB20</accession>
<dbReference type="PANTHER" id="PTHR21013">
    <property type="entry name" value="ATP SYNTHASE MITOCHONDRIAL F1 COMPLEX ASSEMBLY FACTOR 2/ATP12 PROTEIN, MITOCHONDRIAL PRECURSOR"/>
    <property type="match status" value="1"/>
</dbReference>
<dbReference type="InterPro" id="IPR023335">
    <property type="entry name" value="ATP12_ortho_dom_sf"/>
</dbReference>
<evidence type="ECO:0000256" key="2">
    <source>
        <dbReference type="ARBA" id="ARBA00008231"/>
    </source>
</evidence>
<evidence type="ECO:0000256" key="3">
    <source>
        <dbReference type="ARBA" id="ARBA00022946"/>
    </source>
</evidence>
<dbReference type="InterPro" id="IPR011419">
    <property type="entry name" value="ATP12_ATP_synth-F1-assembly"/>
</dbReference>
<organism evidence="6 7">
    <name type="scientific">Pseudomicrostroma glucosiphilum</name>
    <dbReference type="NCBI Taxonomy" id="1684307"/>
    <lineage>
        <taxon>Eukaryota</taxon>
        <taxon>Fungi</taxon>
        <taxon>Dikarya</taxon>
        <taxon>Basidiomycota</taxon>
        <taxon>Ustilaginomycotina</taxon>
        <taxon>Exobasidiomycetes</taxon>
        <taxon>Microstromatales</taxon>
        <taxon>Microstromatales incertae sedis</taxon>
        <taxon>Pseudomicrostroma</taxon>
    </lineage>
</organism>
<dbReference type="GO" id="GO:0005739">
    <property type="term" value="C:mitochondrion"/>
    <property type="evidence" value="ECO:0007669"/>
    <property type="project" value="UniProtKB-SubCell"/>
</dbReference>